<keyword evidence="2" id="KW-1185">Reference proteome</keyword>
<protein>
    <submittedName>
        <fullName evidence="1">Uncharacterized protein</fullName>
    </submittedName>
</protein>
<evidence type="ECO:0000313" key="2">
    <source>
        <dbReference type="Proteomes" id="UP001497535"/>
    </source>
</evidence>
<accession>A0ACB0YSG9</accession>
<organism evidence="1 2">
    <name type="scientific">Meloidogyne enterolobii</name>
    <name type="common">Root-knot nematode worm</name>
    <name type="synonym">Meloidogyne mayaguensis</name>
    <dbReference type="NCBI Taxonomy" id="390850"/>
    <lineage>
        <taxon>Eukaryota</taxon>
        <taxon>Metazoa</taxon>
        <taxon>Ecdysozoa</taxon>
        <taxon>Nematoda</taxon>
        <taxon>Chromadorea</taxon>
        <taxon>Rhabditida</taxon>
        <taxon>Tylenchina</taxon>
        <taxon>Tylenchomorpha</taxon>
        <taxon>Tylenchoidea</taxon>
        <taxon>Meloidogynidae</taxon>
        <taxon>Meloidogyninae</taxon>
        <taxon>Meloidogyne</taxon>
    </lineage>
</organism>
<sequence>MLVALPPDLTCNICSGNEKSLSSSNSVSSQENNPNNPPRRKSVGGDVRGGNKEENKTSTYQSGFLFNIKDPIWRPLSEMDVLNPDWSNTNKNNNLAD</sequence>
<proteinExistence type="predicted"/>
<dbReference type="Proteomes" id="UP001497535">
    <property type="component" value="Unassembled WGS sequence"/>
</dbReference>
<evidence type="ECO:0000313" key="1">
    <source>
        <dbReference type="EMBL" id="CAK5060898.1"/>
    </source>
</evidence>
<gene>
    <name evidence="1" type="ORF">MENTE1834_LOCUS16079</name>
</gene>
<comment type="caution">
    <text evidence="1">The sequence shown here is derived from an EMBL/GenBank/DDBJ whole genome shotgun (WGS) entry which is preliminary data.</text>
</comment>
<name>A0ACB0YSG9_MELEN</name>
<dbReference type="EMBL" id="CAVMJV010000018">
    <property type="protein sequence ID" value="CAK5060898.1"/>
    <property type="molecule type" value="Genomic_DNA"/>
</dbReference>
<reference evidence="1" key="1">
    <citation type="submission" date="2023-11" db="EMBL/GenBank/DDBJ databases">
        <authorList>
            <person name="Poullet M."/>
        </authorList>
    </citation>
    <scope>NUCLEOTIDE SEQUENCE</scope>
    <source>
        <strain evidence="1">E1834</strain>
    </source>
</reference>